<proteinExistence type="predicted"/>
<evidence type="ECO:0000313" key="2">
    <source>
        <dbReference type="EMBL" id="KAK8568102.1"/>
    </source>
</evidence>
<keyword evidence="1" id="KW-1133">Transmembrane helix</keyword>
<feature type="transmembrane region" description="Helical" evidence="1">
    <location>
        <begin position="31"/>
        <end position="53"/>
    </location>
</feature>
<reference evidence="2 3" key="1">
    <citation type="journal article" date="2024" name="G3 (Bethesda)">
        <title>Genome assembly of Hibiscus sabdariffa L. provides insights into metabolisms of medicinal natural products.</title>
        <authorList>
            <person name="Kim T."/>
        </authorList>
    </citation>
    <scope>NUCLEOTIDE SEQUENCE [LARGE SCALE GENOMIC DNA]</scope>
    <source>
        <strain evidence="2">TK-2024</strain>
        <tissue evidence="2">Old leaves</tissue>
    </source>
</reference>
<dbReference type="EMBL" id="JBBPBM010000009">
    <property type="protein sequence ID" value="KAK8568102.1"/>
    <property type="molecule type" value="Genomic_DNA"/>
</dbReference>
<dbReference type="Proteomes" id="UP001472677">
    <property type="component" value="Unassembled WGS sequence"/>
</dbReference>
<evidence type="ECO:0000256" key="1">
    <source>
        <dbReference type="SAM" id="Phobius"/>
    </source>
</evidence>
<accession>A0ABR2EZJ8</accession>
<keyword evidence="1" id="KW-0812">Transmembrane</keyword>
<organism evidence="2 3">
    <name type="scientific">Hibiscus sabdariffa</name>
    <name type="common">roselle</name>
    <dbReference type="NCBI Taxonomy" id="183260"/>
    <lineage>
        <taxon>Eukaryota</taxon>
        <taxon>Viridiplantae</taxon>
        <taxon>Streptophyta</taxon>
        <taxon>Embryophyta</taxon>
        <taxon>Tracheophyta</taxon>
        <taxon>Spermatophyta</taxon>
        <taxon>Magnoliopsida</taxon>
        <taxon>eudicotyledons</taxon>
        <taxon>Gunneridae</taxon>
        <taxon>Pentapetalae</taxon>
        <taxon>rosids</taxon>
        <taxon>malvids</taxon>
        <taxon>Malvales</taxon>
        <taxon>Malvaceae</taxon>
        <taxon>Malvoideae</taxon>
        <taxon>Hibiscus</taxon>
    </lineage>
</organism>
<name>A0ABR2EZJ8_9ROSI</name>
<gene>
    <name evidence="2" type="ORF">V6N12_006666</name>
</gene>
<evidence type="ECO:0000313" key="3">
    <source>
        <dbReference type="Proteomes" id="UP001472677"/>
    </source>
</evidence>
<keyword evidence="1" id="KW-0472">Membrane</keyword>
<sequence>MYAQKHRDVRGWTIVRFPVELDNRVLDHRRWVACLQLLVVGITFTGASAFIHFQAISNGERGGPGLIRRQDLLVLGLL</sequence>
<protein>
    <submittedName>
        <fullName evidence="2">Uncharacterized protein</fullName>
    </submittedName>
</protein>
<keyword evidence="3" id="KW-1185">Reference proteome</keyword>
<comment type="caution">
    <text evidence="2">The sequence shown here is derived from an EMBL/GenBank/DDBJ whole genome shotgun (WGS) entry which is preliminary data.</text>
</comment>